<dbReference type="EMBL" id="CM042016">
    <property type="protein sequence ID" value="KAI3700320.1"/>
    <property type="molecule type" value="Genomic_DNA"/>
</dbReference>
<dbReference type="Proteomes" id="UP001055811">
    <property type="component" value="Linkage Group LG08"/>
</dbReference>
<sequence length="103" mass="10992">MILPSPTYITPSPPPQSTTDSPSLHRTSHVFGPVASSLLLVDGMSLPSPPSATPNEPLPTRILLNLNFSTAMFDFTSVMIISDPMPAAVEVLICGYTVIEKQP</sequence>
<reference evidence="2" key="1">
    <citation type="journal article" date="2022" name="Mol. Ecol. Resour.">
        <title>The genomes of chicory, endive, great burdock and yacon provide insights into Asteraceae palaeo-polyploidization history and plant inulin production.</title>
        <authorList>
            <person name="Fan W."/>
            <person name="Wang S."/>
            <person name="Wang H."/>
            <person name="Wang A."/>
            <person name="Jiang F."/>
            <person name="Liu H."/>
            <person name="Zhao H."/>
            <person name="Xu D."/>
            <person name="Zhang Y."/>
        </authorList>
    </citation>
    <scope>NUCLEOTIDE SEQUENCE [LARGE SCALE GENOMIC DNA]</scope>
    <source>
        <strain evidence="2">cv. Punajuju</strain>
    </source>
</reference>
<protein>
    <submittedName>
        <fullName evidence="1">Uncharacterized protein</fullName>
    </submittedName>
</protein>
<accession>A0ACB8ZSH7</accession>
<comment type="caution">
    <text evidence="1">The sequence shown here is derived from an EMBL/GenBank/DDBJ whole genome shotgun (WGS) entry which is preliminary data.</text>
</comment>
<organism evidence="1 2">
    <name type="scientific">Cichorium intybus</name>
    <name type="common">Chicory</name>
    <dbReference type="NCBI Taxonomy" id="13427"/>
    <lineage>
        <taxon>Eukaryota</taxon>
        <taxon>Viridiplantae</taxon>
        <taxon>Streptophyta</taxon>
        <taxon>Embryophyta</taxon>
        <taxon>Tracheophyta</taxon>
        <taxon>Spermatophyta</taxon>
        <taxon>Magnoliopsida</taxon>
        <taxon>eudicotyledons</taxon>
        <taxon>Gunneridae</taxon>
        <taxon>Pentapetalae</taxon>
        <taxon>asterids</taxon>
        <taxon>campanulids</taxon>
        <taxon>Asterales</taxon>
        <taxon>Asteraceae</taxon>
        <taxon>Cichorioideae</taxon>
        <taxon>Cichorieae</taxon>
        <taxon>Cichoriinae</taxon>
        <taxon>Cichorium</taxon>
    </lineage>
</organism>
<reference evidence="1 2" key="2">
    <citation type="journal article" date="2022" name="Mol. Ecol. Resour.">
        <title>The genomes of chicory, endive, great burdock and yacon provide insights into Asteraceae paleo-polyploidization history and plant inulin production.</title>
        <authorList>
            <person name="Fan W."/>
            <person name="Wang S."/>
            <person name="Wang H."/>
            <person name="Wang A."/>
            <person name="Jiang F."/>
            <person name="Liu H."/>
            <person name="Zhao H."/>
            <person name="Xu D."/>
            <person name="Zhang Y."/>
        </authorList>
    </citation>
    <scope>NUCLEOTIDE SEQUENCE [LARGE SCALE GENOMIC DNA]</scope>
    <source>
        <strain evidence="2">cv. Punajuju</strain>
        <tissue evidence="1">Leaves</tissue>
    </source>
</reference>
<evidence type="ECO:0000313" key="2">
    <source>
        <dbReference type="Proteomes" id="UP001055811"/>
    </source>
</evidence>
<evidence type="ECO:0000313" key="1">
    <source>
        <dbReference type="EMBL" id="KAI3700320.1"/>
    </source>
</evidence>
<keyword evidence="2" id="KW-1185">Reference proteome</keyword>
<gene>
    <name evidence="1" type="ORF">L2E82_44946</name>
</gene>
<name>A0ACB8ZSH7_CICIN</name>
<proteinExistence type="predicted"/>